<reference evidence="1" key="1">
    <citation type="submission" date="2020-03" db="EMBL/GenBank/DDBJ databases">
        <title>The deep terrestrial virosphere.</title>
        <authorList>
            <person name="Holmfeldt K."/>
            <person name="Nilsson E."/>
            <person name="Simone D."/>
            <person name="Lopez-Fernandez M."/>
            <person name="Wu X."/>
            <person name="de Brujin I."/>
            <person name="Lundin D."/>
            <person name="Andersson A."/>
            <person name="Bertilsson S."/>
            <person name="Dopson M."/>
        </authorList>
    </citation>
    <scope>NUCLEOTIDE SEQUENCE</scope>
    <source>
        <strain evidence="1">TM448A03486</strain>
    </source>
</reference>
<dbReference type="EMBL" id="MT144418">
    <property type="protein sequence ID" value="QJA53383.1"/>
    <property type="molecule type" value="Genomic_DNA"/>
</dbReference>
<organism evidence="1">
    <name type="scientific">viral metagenome</name>
    <dbReference type="NCBI Taxonomy" id="1070528"/>
    <lineage>
        <taxon>unclassified sequences</taxon>
        <taxon>metagenomes</taxon>
        <taxon>organismal metagenomes</taxon>
    </lineage>
</organism>
<evidence type="ECO:0000313" key="1">
    <source>
        <dbReference type="EMBL" id="QJA53383.1"/>
    </source>
</evidence>
<proteinExistence type="predicted"/>
<gene>
    <name evidence="1" type="ORF">TM448A03486_0001</name>
</gene>
<sequence length="107" mass="12591">MLMNYVALEPDTPTRMHFSDDYYVDRDITDRETKKAKRIRSLVFWVDRLEDEPVARTFSVISEKLRAELEPFLTDKGYRDLDFIITKRGAGFLTEYDVRTVPVGQPI</sequence>
<accession>A0A6H1ZZL7</accession>
<name>A0A6H1ZZL7_9ZZZZ</name>
<protein>
    <submittedName>
        <fullName evidence="1">Uncharacterized protein</fullName>
    </submittedName>
</protein>
<dbReference type="AlphaFoldDB" id="A0A6H1ZZL7"/>